<organism evidence="1 2">
    <name type="scientific">Anisakis simplex</name>
    <name type="common">Herring worm</name>
    <dbReference type="NCBI Taxonomy" id="6269"/>
    <lineage>
        <taxon>Eukaryota</taxon>
        <taxon>Metazoa</taxon>
        <taxon>Ecdysozoa</taxon>
        <taxon>Nematoda</taxon>
        <taxon>Chromadorea</taxon>
        <taxon>Rhabditida</taxon>
        <taxon>Spirurina</taxon>
        <taxon>Ascaridomorpha</taxon>
        <taxon>Ascaridoidea</taxon>
        <taxon>Anisakidae</taxon>
        <taxon>Anisakis</taxon>
        <taxon>Anisakis simplex complex</taxon>
    </lineage>
</organism>
<accession>A0A3P6SFS0</accession>
<name>A0A3P6SFS0_ANISI</name>
<dbReference type="AlphaFoldDB" id="A0A3P6SFS0"/>
<dbReference type="Proteomes" id="UP000267096">
    <property type="component" value="Unassembled WGS sequence"/>
</dbReference>
<evidence type="ECO:0000313" key="2">
    <source>
        <dbReference type="Proteomes" id="UP000267096"/>
    </source>
</evidence>
<dbReference type="OrthoDB" id="26970at2759"/>
<evidence type="ECO:0000313" key="1">
    <source>
        <dbReference type="EMBL" id="VDK66760.1"/>
    </source>
</evidence>
<reference evidence="1 2" key="1">
    <citation type="submission" date="2018-11" db="EMBL/GenBank/DDBJ databases">
        <authorList>
            <consortium name="Pathogen Informatics"/>
        </authorList>
    </citation>
    <scope>NUCLEOTIDE SEQUENCE [LARGE SCALE GENOMIC DNA]</scope>
</reference>
<dbReference type="EMBL" id="UYRR01036321">
    <property type="protein sequence ID" value="VDK66760.1"/>
    <property type="molecule type" value="Genomic_DNA"/>
</dbReference>
<protein>
    <submittedName>
        <fullName evidence="1">Uncharacterized protein</fullName>
    </submittedName>
</protein>
<proteinExistence type="predicted"/>
<keyword evidence="2" id="KW-1185">Reference proteome</keyword>
<sequence>MPVYVIQQKHLPFEPFFPFDSYYLCRSSVFIKPLLRRFTPLAEDASVLQRELRWHNAKTLSGAMGFKNTDEAAGSLDFLEDLRRDMTDLVPSGRQSIDEIADIFMRLIPCICAETPSSKLVSKIYHPDLKPLRFGNRLFRL</sequence>
<gene>
    <name evidence="1" type="ORF">ASIM_LOCUS18936</name>
</gene>